<name>A0A074ZAC3_OPIVI</name>
<dbReference type="Proteomes" id="UP000054324">
    <property type="component" value="Unassembled WGS sequence"/>
</dbReference>
<dbReference type="EMBL" id="KL596818">
    <property type="protein sequence ID" value="KER24216.1"/>
    <property type="molecule type" value="Genomic_DNA"/>
</dbReference>
<dbReference type="CTD" id="20322241"/>
<dbReference type="RefSeq" id="XP_009172021.1">
    <property type="nucleotide sequence ID" value="XM_009173757.1"/>
</dbReference>
<dbReference type="KEGG" id="ovi:T265_08062"/>
<reference evidence="1 2" key="1">
    <citation type="submission" date="2013-11" db="EMBL/GenBank/DDBJ databases">
        <title>Opisthorchis viverrini - life in the bile duct.</title>
        <authorList>
            <person name="Young N.D."/>
            <person name="Nagarajan N."/>
            <person name="Lin S.J."/>
            <person name="Korhonen P.K."/>
            <person name="Jex A.R."/>
            <person name="Hall R.S."/>
            <person name="Safavi-Hemami H."/>
            <person name="Kaewkong W."/>
            <person name="Bertrand D."/>
            <person name="Gao S."/>
            <person name="Seet Q."/>
            <person name="Wongkham S."/>
            <person name="Teh B.T."/>
            <person name="Wongkham C."/>
            <person name="Intapan P.M."/>
            <person name="Maleewong W."/>
            <person name="Yang X."/>
            <person name="Hu M."/>
            <person name="Wang Z."/>
            <person name="Hofmann A."/>
            <person name="Sternberg P.W."/>
            <person name="Tan P."/>
            <person name="Wang J."/>
            <person name="Gasser R.B."/>
        </authorList>
    </citation>
    <scope>NUCLEOTIDE SEQUENCE [LARGE SCALE GENOMIC DNA]</scope>
</reference>
<protein>
    <submittedName>
        <fullName evidence="1">Uncharacterized protein</fullName>
    </submittedName>
</protein>
<sequence>MYRGCYMRWLALEVKKSRYLRTHLQIHLVFTRDSTESLVYDILQLNVLHTSRLMFQLNLSSSTLPISSSPVVALAWPRAAYASRPTSSKGPSCTTT</sequence>
<proteinExistence type="predicted"/>
<evidence type="ECO:0000313" key="2">
    <source>
        <dbReference type="Proteomes" id="UP000054324"/>
    </source>
</evidence>
<dbReference type="AlphaFoldDB" id="A0A074ZAC3"/>
<dbReference type="GeneID" id="20322241"/>
<organism evidence="1 2">
    <name type="scientific">Opisthorchis viverrini</name>
    <name type="common">Southeast Asian liver fluke</name>
    <dbReference type="NCBI Taxonomy" id="6198"/>
    <lineage>
        <taxon>Eukaryota</taxon>
        <taxon>Metazoa</taxon>
        <taxon>Spiralia</taxon>
        <taxon>Lophotrochozoa</taxon>
        <taxon>Platyhelminthes</taxon>
        <taxon>Trematoda</taxon>
        <taxon>Digenea</taxon>
        <taxon>Opisthorchiida</taxon>
        <taxon>Opisthorchiata</taxon>
        <taxon>Opisthorchiidae</taxon>
        <taxon>Opisthorchis</taxon>
    </lineage>
</organism>
<accession>A0A074ZAC3</accession>
<keyword evidence="2" id="KW-1185">Reference proteome</keyword>
<gene>
    <name evidence="1" type="ORF">T265_08062</name>
</gene>
<evidence type="ECO:0000313" key="1">
    <source>
        <dbReference type="EMBL" id="KER24216.1"/>
    </source>
</evidence>